<protein>
    <submittedName>
        <fullName evidence="1">Uncharacterized protein</fullName>
    </submittedName>
</protein>
<dbReference type="RefSeq" id="WP_245029529.1">
    <property type="nucleotide sequence ID" value="NZ_CP095075.1"/>
</dbReference>
<organism evidence="1 2">
    <name type="scientific">Halobacillus amylolyticus</name>
    <dbReference type="NCBI Taxonomy" id="2932259"/>
    <lineage>
        <taxon>Bacteria</taxon>
        <taxon>Bacillati</taxon>
        <taxon>Bacillota</taxon>
        <taxon>Bacilli</taxon>
        <taxon>Bacillales</taxon>
        <taxon>Bacillaceae</taxon>
        <taxon>Halobacillus</taxon>
    </lineage>
</organism>
<accession>A0ABY4H6T6</accession>
<name>A0ABY4H6T6_9BACI</name>
<evidence type="ECO:0000313" key="1">
    <source>
        <dbReference type="EMBL" id="UOR10424.1"/>
    </source>
</evidence>
<dbReference type="EMBL" id="CP095075">
    <property type="protein sequence ID" value="UOR10424.1"/>
    <property type="molecule type" value="Genomic_DNA"/>
</dbReference>
<proteinExistence type="predicted"/>
<keyword evidence="2" id="KW-1185">Reference proteome</keyword>
<reference evidence="1" key="1">
    <citation type="submission" date="2022-04" db="EMBL/GenBank/DDBJ databases">
        <title>Halobacillus sp. isolated from saltern.</title>
        <authorList>
            <person name="Won M."/>
            <person name="Lee C.-M."/>
            <person name="Woen H.-Y."/>
            <person name="Kwon S.-W."/>
        </authorList>
    </citation>
    <scope>NUCLEOTIDE SEQUENCE</scope>
    <source>
        <strain evidence="1">SSHM10-5</strain>
    </source>
</reference>
<gene>
    <name evidence="1" type="ORF">MUO15_12075</name>
</gene>
<sequence>MKNKKLIKWAGIASLLIIFAIATQWSMDDGTKPMLTHETSPAMADIDIPDNVKKAESKEEVMKFYESLTPGITKAKSLEIATSPKQTYSIPEHEGKLYINNVWYTRDVIFIYYSYDLSMFEATDSKEEPIKKLPVGIADVQMEALDGDIPTQSFGGHLNTARPEHSIAYNGKLHTFTAIPPIRQKDAGNFQRRRGVPFNQTVLTSFHVEVNDNRYKTDASPINFTYAPKKVF</sequence>
<dbReference type="Proteomes" id="UP000830326">
    <property type="component" value="Chromosome"/>
</dbReference>
<evidence type="ECO:0000313" key="2">
    <source>
        <dbReference type="Proteomes" id="UP000830326"/>
    </source>
</evidence>